<comment type="caution">
    <text evidence="3">The sequence shown here is derived from an EMBL/GenBank/DDBJ whole genome shotgun (WGS) entry which is preliminary data.</text>
</comment>
<feature type="transmembrane region" description="Helical" evidence="1">
    <location>
        <begin position="12"/>
        <end position="34"/>
    </location>
</feature>
<evidence type="ECO:0000313" key="3">
    <source>
        <dbReference type="EMBL" id="RXZ86391.1"/>
    </source>
</evidence>
<feature type="transmembrane region" description="Helical" evidence="1">
    <location>
        <begin position="169"/>
        <end position="187"/>
    </location>
</feature>
<dbReference type="Gene3D" id="1.10.1760.20">
    <property type="match status" value="1"/>
</dbReference>
<feature type="transmembrane region" description="Helical" evidence="1">
    <location>
        <begin position="78"/>
        <end position="96"/>
    </location>
</feature>
<organism evidence="3 4">
    <name type="scientific">Agromyces atrinae</name>
    <dbReference type="NCBI Taxonomy" id="592376"/>
    <lineage>
        <taxon>Bacteria</taxon>
        <taxon>Bacillati</taxon>
        <taxon>Actinomycetota</taxon>
        <taxon>Actinomycetes</taxon>
        <taxon>Micrococcales</taxon>
        <taxon>Microbacteriaceae</taxon>
        <taxon>Agromyces</taxon>
    </lineage>
</organism>
<evidence type="ECO:0000313" key="5">
    <source>
        <dbReference type="Proteomes" id="UP000581087"/>
    </source>
</evidence>
<dbReference type="InterPro" id="IPR024529">
    <property type="entry name" value="ECF_trnsprt_substrate-spec"/>
</dbReference>
<accession>A0A4Q2M8R0</accession>
<keyword evidence="1" id="KW-0812">Transmembrane</keyword>
<reference evidence="3 4" key="1">
    <citation type="submission" date="2019-01" db="EMBL/GenBank/DDBJ databases">
        <title>Agromyces.</title>
        <authorList>
            <person name="Li J."/>
        </authorList>
    </citation>
    <scope>NUCLEOTIDE SEQUENCE [LARGE SCALE GENOMIC DNA]</scope>
    <source>
        <strain evidence="3 4">DSM 23870</strain>
    </source>
</reference>
<evidence type="ECO:0000313" key="4">
    <source>
        <dbReference type="Proteomes" id="UP000292686"/>
    </source>
</evidence>
<dbReference type="AlphaFoldDB" id="A0A4Q2M8R0"/>
<feature type="transmembrane region" description="Helical" evidence="1">
    <location>
        <begin position="139"/>
        <end position="162"/>
    </location>
</feature>
<dbReference type="Pfam" id="PF12822">
    <property type="entry name" value="ECF_trnsprt"/>
    <property type="match status" value="1"/>
</dbReference>
<keyword evidence="1" id="KW-0472">Membrane</keyword>
<proteinExistence type="predicted"/>
<dbReference type="EMBL" id="JACCBI010000001">
    <property type="protein sequence ID" value="NYD66065.1"/>
    <property type="molecule type" value="Genomic_DNA"/>
</dbReference>
<reference evidence="2 5" key="2">
    <citation type="submission" date="2020-07" db="EMBL/GenBank/DDBJ databases">
        <title>Sequencing the genomes of 1000 actinobacteria strains.</title>
        <authorList>
            <person name="Klenk H.-P."/>
        </authorList>
    </citation>
    <scope>NUCLEOTIDE SEQUENCE [LARGE SCALE GENOMIC DNA]</scope>
    <source>
        <strain evidence="2 5">DSM 23870</strain>
    </source>
</reference>
<sequence length="211" mass="22570">MSTQQGFFKRDFSLIALLLIPVAIAINIVGFQLCQLLRLPIFLDSIGTILVGAIAGPWVGAVTGLLTNCINGIFNPVYFPYALTSIMVGIVAGLLAKRGMFTKLWTVIIAGLILTFVATICSGLITAIVFGGATGSTGSIITATLLAAGNNIFTSVFSVQFFQEIADKLISVLVVYIVIKGLPTRYLSKVKYGHLYTTRAKRSRVRETSGS</sequence>
<dbReference type="OrthoDB" id="7628974at2"/>
<dbReference type="Proteomes" id="UP000292686">
    <property type="component" value="Unassembled WGS sequence"/>
</dbReference>
<name>A0A4Q2M8R0_9MICO</name>
<dbReference type="GO" id="GO:0022857">
    <property type="term" value="F:transmembrane transporter activity"/>
    <property type="evidence" value="ECO:0007669"/>
    <property type="project" value="InterPro"/>
</dbReference>
<keyword evidence="1" id="KW-1133">Transmembrane helix</keyword>
<evidence type="ECO:0000313" key="2">
    <source>
        <dbReference type="EMBL" id="NYD66065.1"/>
    </source>
</evidence>
<dbReference type="EMBL" id="SDPM01000005">
    <property type="protein sequence ID" value="RXZ86391.1"/>
    <property type="molecule type" value="Genomic_DNA"/>
</dbReference>
<dbReference type="Proteomes" id="UP000581087">
    <property type="component" value="Unassembled WGS sequence"/>
</dbReference>
<gene>
    <name evidence="2" type="ORF">BJ972_000584</name>
    <name evidence="3" type="ORF">ESP50_11600</name>
</gene>
<dbReference type="RefSeq" id="WP_129175275.1">
    <property type="nucleotide sequence ID" value="NZ_JACCBI010000001.1"/>
</dbReference>
<feature type="transmembrane region" description="Helical" evidence="1">
    <location>
        <begin position="46"/>
        <end position="66"/>
    </location>
</feature>
<feature type="transmembrane region" description="Helical" evidence="1">
    <location>
        <begin position="108"/>
        <end position="133"/>
    </location>
</feature>
<evidence type="ECO:0000256" key="1">
    <source>
        <dbReference type="SAM" id="Phobius"/>
    </source>
</evidence>
<keyword evidence="4" id="KW-1185">Reference proteome</keyword>
<protein>
    <submittedName>
        <fullName evidence="3">ECF transporter S component</fullName>
    </submittedName>
    <submittedName>
        <fullName evidence="2">Energy-coupling factor transport system substrate-specific component</fullName>
    </submittedName>
</protein>